<feature type="domain" description="Helicase ATP-binding" evidence="10">
    <location>
        <begin position="423"/>
        <end position="685"/>
    </location>
</feature>
<dbReference type="InterPro" id="IPR038718">
    <property type="entry name" value="SNF2-like_sf"/>
</dbReference>
<dbReference type="GO" id="GO:0000209">
    <property type="term" value="P:protein polyubiquitination"/>
    <property type="evidence" value="ECO:0007669"/>
    <property type="project" value="TreeGrafter"/>
</dbReference>
<dbReference type="Gene3D" id="3.40.50.300">
    <property type="entry name" value="P-loop containing nucleotide triphosphate hydrolases"/>
    <property type="match status" value="2"/>
</dbReference>
<dbReference type="GO" id="GO:0005634">
    <property type="term" value="C:nucleus"/>
    <property type="evidence" value="ECO:0007669"/>
    <property type="project" value="TreeGrafter"/>
</dbReference>
<evidence type="ECO:0000256" key="3">
    <source>
        <dbReference type="ARBA" id="ARBA00022771"/>
    </source>
</evidence>
<dbReference type="Pfam" id="PF13920">
    <property type="entry name" value="zf-C3HC4_3"/>
    <property type="match status" value="1"/>
</dbReference>
<proteinExistence type="predicted"/>
<keyword evidence="1" id="KW-0479">Metal-binding</keyword>
<dbReference type="SMART" id="SM00184">
    <property type="entry name" value="RING"/>
    <property type="match status" value="1"/>
</dbReference>
<dbReference type="InterPro" id="IPR014001">
    <property type="entry name" value="Helicase_ATP-bd"/>
</dbReference>
<dbReference type="PANTHER" id="PTHR45865">
    <property type="entry name" value="E3 UBIQUITIN-PROTEIN LIGASE SHPRH FAMILY MEMBER"/>
    <property type="match status" value="1"/>
</dbReference>
<keyword evidence="4" id="KW-0378">Hydrolase</keyword>
<dbReference type="EMBL" id="ML213659">
    <property type="protein sequence ID" value="TFK32939.1"/>
    <property type="molecule type" value="Genomic_DNA"/>
</dbReference>
<dbReference type="GO" id="GO:0008270">
    <property type="term" value="F:zinc ion binding"/>
    <property type="evidence" value="ECO:0007669"/>
    <property type="project" value="UniProtKB-KW"/>
</dbReference>
<dbReference type="Pfam" id="PF00176">
    <property type="entry name" value="SNF2-rel_dom"/>
    <property type="match status" value="1"/>
</dbReference>
<evidence type="ECO:0000313" key="11">
    <source>
        <dbReference type="EMBL" id="TFK32939.1"/>
    </source>
</evidence>
<dbReference type="SUPFAM" id="SSF57850">
    <property type="entry name" value="RING/U-box"/>
    <property type="match status" value="1"/>
</dbReference>
<accession>A0A5C3LIM3</accession>
<dbReference type="InterPro" id="IPR049730">
    <property type="entry name" value="SNF2/RAD54-like_C"/>
</dbReference>
<dbReference type="InterPro" id="IPR013083">
    <property type="entry name" value="Znf_RING/FYVE/PHD"/>
</dbReference>
<evidence type="ECO:0000256" key="4">
    <source>
        <dbReference type="ARBA" id="ARBA00022801"/>
    </source>
</evidence>
<dbReference type="PROSITE" id="PS00518">
    <property type="entry name" value="ZF_RING_1"/>
    <property type="match status" value="1"/>
</dbReference>
<keyword evidence="12" id="KW-1185">Reference proteome</keyword>
<dbReference type="GO" id="GO:0061630">
    <property type="term" value="F:ubiquitin protein ligase activity"/>
    <property type="evidence" value="ECO:0007669"/>
    <property type="project" value="TreeGrafter"/>
</dbReference>
<dbReference type="InterPro" id="IPR059033">
    <property type="entry name" value="C144_05_dom"/>
</dbReference>
<dbReference type="SUPFAM" id="SSF52540">
    <property type="entry name" value="P-loop containing nucleoside triphosphate hydrolases"/>
    <property type="match status" value="2"/>
</dbReference>
<feature type="domain" description="RING-type" evidence="9">
    <location>
        <begin position="1321"/>
        <end position="1361"/>
    </location>
</feature>
<evidence type="ECO:0000256" key="5">
    <source>
        <dbReference type="ARBA" id="ARBA00022833"/>
    </source>
</evidence>
<evidence type="ECO:0000256" key="2">
    <source>
        <dbReference type="ARBA" id="ARBA00022741"/>
    </source>
</evidence>
<dbReference type="PROSITE" id="PS50089">
    <property type="entry name" value="ZF_RING_2"/>
    <property type="match status" value="1"/>
</dbReference>
<feature type="region of interest" description="Disordered" evidence="8">
    <location>
        <begin position="534"/>
        <end position="566"/>
    </location>
</feature>
<dbReference type="PROSITE" id="PS51192">
    <property type="entry name" value="HELICASE_ATP_BIND_1"/>
    <property type="match status" value="1"/>
</dbReference>
<feature type="compositionally biased region" description="Basic and acidic residues" evidence="8">
    <location>
        <begin position="914"/>
        <end position="927"/>
    </location>
</feature>
<dbReference type="PANTHER" id="PTHR45865:SF1">
    <property type="entry name" value="E3 UBIQUITIN-PROTEIN LIGASE SHPRH"/>
    <property type="match status" value="1"/>
</dbReference>
<dbReference type="GO" id="GO:0006974">
    <property type="term" value="P:DNA damage response"/>
    <property type="evidence" value="ECO:0007669"/>
    <property type="project" value="TreeGrafter"/>
</dbReference>
<dbReference type="CDD" id="cd18793">
    <property type="entry name" value="SF2_C_SNF"/>
    <property type="match status" value="1"/>
</dbReference>
<dbReference type="InterPro" id="IPR017907">
    <property type="entry name" value="Znf_RING_CS"/>
</dbReference>
<keyword evidence="2" id="KW-0547">Nucleotide-binding</keyword>
<dbReference type="InterPro" id="IPR027417">
    <property type="entry name" value="P-loop_NTPase"/>
</dbReference>
<feature type="region of interest" description="Disordered" evidence="8">
    <location>
        <begin position="907"/>
        <end position="952"/>
    </location>
</feature>
<keyword evidence="6" id="KW-0067">ATP-binding</keyword>
<gene>
    <name evidence="11" type="ORF">BDQ12DRAFT_739089</name>
</gene>
<feature type="compositionally biased region" description="Basic residues" evidence="8">
    <location>
        <begin position="535"/>
        <end position="554"/>
    </location>
</feature>
<dbReference type="InterPro" id="IPR052583">
    <property type="entry name" value="ATP-helicase/E3_Ub-Ligase"/>
</dbReference>
<dbReference type="GO" id="GO:0005524">
    <property type="term" value="F:ATP binding"/>
    <property type="evidence" value="ECO:0007669"/>
    <property type="project" value="InterPro"/>
</dbReference>
<dbReference type="STRING" id="68775.A0A5C3LIM3"/>
<organism evidence="11 12">
    <name type="scientific">Crucibulum laeve</name>
    <dbReference type="NCBI Taxonomy" id="68775"/>
    <lineage>
        <taxon>Eukaryota</taxon>
        <taxon>Fungi</taxon>
        <taxon>Dikarya</taxon>
        <taxon>Basidiomycota</taxon>
        <taxon>Agaricomycotina</taxon>
        <taxon>Agaricomycetes</taxon>
        <taxon>Agaricomycetidae</taxon>
        <taxon>Agaricales</taxon>
        <taxon>Agaricineae</taxon>
        <taxon>Nidulariaceae</taxon>
        <taxon>Crucibulum</taxon>
    </lineage>
</organism>
<dbReference type="OrthoDB" id="5330228at2759"/>
<evidence type="ECO:0000256" key="7">
    <source>
        <dbReference type="PROSITE-ProRule" id="PRU00175"/>
    </source>
</evidence>
<evidence type="ECO:0000313" key="12">
    <source>
        <dbReference type="Proteomes" id="UP000308652"/>
    </source>
</evidence>
<feature type="region of interest" description="Disordered" evidence="8">
    <location>
        <begin position="47"/>
        <end position="79"/>
    </location>
</feature>
<dbReference type="GO" id="GO:0016787">
    <property type="term" value="F:hydrolase activity"/>
    <property type="evidence" value="ECO:0007669"/>
    <property type="project" value="UniProtKB-KW"/>
</dbReference>
<dbReference type="Gene3D" id="3.30.40.10">
    <property type="entry name" value="Zinc/RING finger domain, C3HC4 (zinc finger)"/>
    <property type="match status" value="1"/>
</dbReference>
<sequence length="1664" mass="188729">MRDTVSNHTESIRVKPAEIWSHLPIGRENFRPALNLRQLSALIQISTGNDAPQPLETPDKGKKRSASPTPLGSRKSKRTKFLVAQGKKSIVDELECENSQGKEMHYPYVERPELKSLKNNENVPILRHVLEIQYTNTTPSAEANENEGENNRDDWELEEQSFLDMLDELRDSLTEPKTLDLGDIRFLACDGRVIGASETLKKHDKRYSWLFLTPALSDDFNLETADMSSPTSQDWLMACSILETAQKASVEAQLKMVFLPAGFYDEEQHELPFRLQIECDICLTVPSIFEPLSPKETRKRSLEVEDASRRLLRLTYGSETPAPESFEGLTNISYFYSILGPAPSLPSKLAEEAMQPDALLPNLLPFQRRSVAWLLEREGKTVTPQGELVSRAASDEFLFWSKVEEGNNTWYYNRLSGLLFPEVPSQSTALGGILAEEPGLGKTLETIALILLNPAPVDRNPSLKRWDPETRLDVRAIKTTLIVTPSTLSSQWIDEIAAHAPSLKVLVYEGWAKVKVPITQSQLEEERLSELKVNSKGKGKGKAKAATKNPKRTTKKVEDTMDVDEEDLTKGPDGKLLDWCAYVHQFDIVITTYAILRTDFNVARAAPVRPRREDVVYANVERPRSPLVMVEWNRVIMDEVQMVGGGKTEDMVSLIPRLSSFAVSGTPSRAQISDLMHVLKFLRVDDIIGSARLWNRLMKPTFAGDFAQFFQKYAIRTMKKSVKDELTIPLQTRFLVPIELGKVERHVYDQTLEVILLDLGLDARGVAASSGWQVDGALLRSSLRRLRGICTHPQVGQLQHRGDNLYKPGALKTMDAVLETMRDQNWRNVMEDWKAKIQSLIRYAQLQQHERNNLSRYENALETLICAETETNRHIEEIMTVLSEHDAKGEILKKKAAALKGYMSTDEAEASSLSHEKGKGRQTPEEIIHEDDPEDQDLPRNPTGEEHKNKRRALKQRLREARLLLHRVKFLQGDVYHVLGGDHSESEDAAYEAAETIRRGLLKASEDEAIHAMTMLSEDSTSKRFDKDDLVIDIPFFGRGGIRSSELMEEVNEIIENVLNSQSQLLWQWRTRITELLTSKLNPGEAEADGQEYQRTLDNQGEAETFLQAYTALLADRRETLVNERTLLAAHDVREKKLRHTKAAIKAAHALEDAQLEIPDDLEMQPEHEVMHLELSTQRKDILQRLQGRAVKSVLVDLNAVGTRIYSDNDPEKTLIKETVAKLRTFIAEQITLHDKLDLDLALIRKAFNQRILYFRQLQEISDSVAEVEWELGLMEALEECVQERREIDAKINTNRARHRYLDNLAKSKDDAILDDDEETCILCRCDFARGFITQCAHVFCEGCMKAWLLRKEGKSCPVCRVVIDPTNIQRFAVDTPDIEPPLQPLNGEPAPHSRRQISYNKIDPKLFREIEVMESFGDFGSKIQTLIRHLLYLQLNDPQAKSIVFSAWADSLRIVEWALNENGIRCLRIDQNSKGESATKKFRTDPEILVLLLHGERENVGLNVTCASRVFLLESVVHHSFEVQAIARIDRMGQTRATEVYCYYAEDTVERNILDLAARQGLSLYTKENAAGSLNVSSFVADTEKKTVDAPLKKVQKGDFIFKIDDMLAILFPHMYEDLDYLLPLEDVVMQDISNDKTRTTAISNQAGSNKDNAIAGPSRIRL</sequence>
<reference evidence="11 12" key="1">
    <citation type="journal article" date="2019" name="Nat. Ecol. Evol.">
        <title>Megaphylogeny resolves global patterns of mushroom evolution.</title>
        <authorList>
            <person name="Varga T."/>
            <person name="Krizsan K."/>
            <person name="Foldi C."/>
            <person name="Dima B."/>
            <person name="Sanchez-Garcia M."/>
            <person name="Sanchez-Ramirez S."/>
            <person name="Szollosi G.J."/>
            <person name="Szarkandi J.G."/>
            <person name="Papp V."/>
            <person name="Albert L."/>
            <person name="Andreopoulos W."/>
            <person name="Angelini C."/>
            <person name="Antonin V."/>
            <person name="Barry K.W."/>
            <person name="Bougher N.L."/>
            <person name="Buchanan P."/>
            <person name="Buyck B."/>
            <person name="Bense V."/>
            <person name="Catcheside P."/>
            <person name="Chovatia M."/>
            <person name="Cooper J."/>
            <person name="Damon W."/>
            <person name="Desjardin D."/>
            <person name="Finy P."/>
            <person name="Geml J."/>
            <person name="Haridas S."/>
            <person name="Hughes K."/>
            <person name="Justo A."/>
            <person name="Karasinski D."/>
            <person name="Kautmanova I."/>
            <person name="Kiss B."/>
            <person name="Kocsube S."/>
            <person name="Kotiranta H."/>
            <person name="LaButti K.M."/>
            <person name="Lechner B.E."/>
            <person name="Liimatainen K."/>
            <person name="Lipzen A."/>
            <person name="Lukacs Z."/>
            <person name="Mihaltcheva S."/>
            <person name="Morgado L.N."/>
            <person name="Niskanen T."/>
            <person name="Noordeloos M.E."/>
            <person name="Ohm R.A."/>
            <person name="Ortiz-Santana B."/>
            <person name="Ovrebo C."/>
            <person name="Racz N."/>
            <person name="Riley R."/>
            <person name="Savchenko A."/>
            <person name="Shiryaev A."/>
            <person name="Soop K."/>
            <person name="Spirin V."/>
            <person name="Szebenyi C."/>
            <person name="Tomsovsky M."/>
            <person name="Tulloss R.E."/>
            <person name="Uehling J."/>
            <person name="Grigoriev I.V."/>
            <person name="Vagvolgyi C."/>
            <person name="Papp T."/>
            <person name="Martin F.M."/>
            <person name="Miettinen O."/>
            <person name="Hibbett D.S."/>
            <person name="Nagy L.G."/>
        </authorList>
    </citation>
    <scope>NUCLEOTIDE SEQUENCE [LARGE SCALE GENOMIC DNA]</scope>
    <source>
        <strain evidence="11 12">CBS 166.37</strain>
    </source>
</reference>
<dbReference type="Pfam" id="PF00271">
    <property type="entry name" value="Helicase_C"/>
    <property type="match status" value="1"/>
</dbReference>
<keyword evidence="3 7" id="KW-0863">Zinc-finger</keyword>
<evidence type="ECO:0000256" key="6">
    <source>
        <dbReference type="ARBA" id="ARBA00022840"/>
    </source>
</evidence>
<name>A0A5C3LIM3_9AGAR</name>
<evidence type="ECO:0000256" key="8">
    <source>
        <dbReference type="SAM" id="MobiDB-lite"/>
    </source>
</evidence>
<dbReference type="InterPro" id="IPR001650">
    <property type="entry name" value="Helicase_C-like"/>
</dbReference>
<dbReference type="SMART" id="SM00487">
    <property type="entry name" value="DEXDc"/>
    <property type="match status" value="1"/>
</dbReference>
<evidence type="ECO:0000259" key="9">
    <source>
        <dbReference type="PROSITE" id="PS50089"/>
    </source>
</evidence>
<dbReference type="Gene3D" id="3.40.50.10810">
    <property type="entry name" value="Tandem AAA-ATPase domain"/>
    <property type="match status" value="2"/>
</dbReference>
<keyword evidence="5" id="KW-0862">Zinc</keyword>
<evidence type="ECO:0000256" key="1">
    <source>
        <dbReference type="ARBA" id="ARBA00022723"/>
    </source>
</evidence>
<evidence type="ECO:0000259" key="10">
    <source>
        <dbReference type="PROSITE" id="PS51192"/>
    </source>
</evidence>
<protein>
    <submittedName>
        <fullName evidence="11">SNF2 family N-terminal domain-containing protein</fullName>
    </submittedName>
</protein>
<dbReference type="InterPro" id="IPR001841">
    <property type="entry name" value="Znf_RING"/>
</dbReference>
<dbReference type="Proteomes" id="UP000308652">
    <property type="component" value="Unassembled WGS sequence"/>
</dbReference>
<dbReference type="InterPro" id="IPR000330">
    <property type="entry name" value="SNF2_N"/>
</dbReference>
<dbReference type="Pfam" id="PF26021">
    <property type="entry name" value="Ferritin_C144_05"/>
    <property type="match status" value="1"/>
</dbReference>